<evidence type="ECO:0000256" key="2">
    <source>
        <dbReference type="ARBA" id="ARBA00022517"/>
    </source>
</evidence>
<feature type="repeat" description="WD" evidence="8">
    <location>
        <begin position="108"/>
        <end position="141"/>
    </location>
</feature>
<dbReference type="PROSITE" id="PS50082">
    <property type="entry name" value="WD_REPEATS_2"/>
    <property type="match status" value="1"/>
</dbReference>
<dbReference type="GO" id="GO:0045943">
    <property type="term" value="P:positive regulation of transcription by RNA polymerase I"/>
    <property type="evidence" value="ECO:0007669"/>
    <property type="project" value="InterPro"/>
</dbReference>
<dbReference type="GO" id="GO:0032040">
    <property type="term" value="C:small-subunit processome"/>
    <property type="evidence" value="ECO:0007669"/>
    <property type="project" value="InterPro"/>
</dbReference>
<dbReference type="PANTHER" id="PTHR44215:SF1">
    <property type="entry name" value="WD REPEAT-CONTAINING PROTEIN 75"/>
    <property type="match status" value="1"/>
</dbReference>
<protein>
    <submittedName>
        <fullName evidence="9 11">WD repeat containing protein 75</fullName>
    </submittedName>
</protein>
<reference evidence="11" key="3">
    <citation type="submission" date="2020-10" db="UniProtKB">
        <authorList>
            <consortium name="WormBaseParasite"/>
        </authorList>
    </citation>
    <scope>IDENTIFICATION</scope>
</reference>
<evidence type="ECO:0000256" key="4">
    <source>
        <dbReference type="ARBA" id="ARBA00022574"/>
    </source>
</evidence>
<keyword evidence="4 8" id="KW-0853">WD repeat</keyword>
<reference evidence="9" key="2">
    <citation type="submission" date="2014-06" db="EMBL/GenBank/DDBJ databases">
        <authorList>
            <person name="Aslett M."/>
        </authorList>
    </citation>
    <scope>NUCLEOTIDE SEQUENCE</scope>
</reference>
<dbReference type="GO" id="GO:0003723">
    <property type="term" value="F:RNA binding"/>
    <property type="evidence" value="ECO:0007669"/>
    <property type="project" value="InterPro"/>
</dbReference>
<keyword evidence="3" id="KW-0698">rRNA processing</keyword>
<keyword evidence="6" id="KW-0804">Transcription</keyword>
<dbReference type="EMBL" id="LK028576">
    <property type="protein sequence ID" value="CDS16426.1"/>
    <property type="molecule type" value="Genomic_DNA"/>
</dbReference>
<evidence type="ECO:0000256" key="5">
    <source>
        <dbReference type="ARBA" id="ARBA00022737"/>
    </source>
</evidence>
<dbReference type="GO" id="GO:0006364">
    <property type="term" value="P:rRNA processing"/>
    <property type="evidence" value="ECO:0007669"/>
    <property type="project" value="UniProtKB-KW"/>
</dbReference>
<evidence type="ECO:0000256" key="1">
    <source>
        <dbReference type="ARBA" id="ARBA00004604"/>
    </source>
</evidence>
<evidence type="ECO:0000256" key="3">
    <source>
        <dbReference type="ARBA" id="ARBA00022552"/>
    </source>
</evidence>
<keyword evidence="5" id="KW-0677">Repeat</keyword>
<evidence type="ECO:0000313" key="10">
    <source>
        <dbReference type="Proteomes" id="UP000492820"/>
    </source>
</evidence>
<dbReference type="GO" id="GO:2000234">
    <property type="term" value="P:positive regulation of rRNA processing"/>
    <property type="evidence" value="ECO:0007669"/>
    <property type="project" value="TreeGrafter"/>
</dbReference>
<dbReference type="PANTHER" id="PTHR44215">
    <property type="entry name" value="WD REPEAT-CONTAINING PROTEIN 75"/>
    <property type="match status" value="1"/>
</dbReference>
<evidence type="ECO:0000256" key="8">
    <source>
        <dbReference type="PROSITE-ProRule" id="PRU00221"/>
    </source>
</evidence>
<organism evidence="9">
    <name type="scientific">Echinococcus granulosus</name>
    <name type="common">Hydatid tapeworm</name>
    <dbReference type="NCBI Taxonomy" id="6210"/>
    <lineage>
        <taxon>Eukaryota</taxon>
        <taxon>Metazoa</taxon>
        <taxon>Spiralia</taxon>
        <taxon>Lophotrochozoa</taxon>
        <taxon>Platyhelminthes</taxon>
        <taxon>Cestoda</taxon>
        <taxon>Eucestoda</taxon>
        <taxon>Cyclophyllidea</taxon>
        <taxon>Taeniidae</taxon>
        <taxon>Echinococcus</taxon>
        <taxon>Echinococcus granulosus group</taxon>
    </lineage>
</organism>
<dbReference type="OrthoDB" id="4096at2759"/>
<dbReference type="InterPro" id="IPR001680">
    <property type="entry name" value="WD40_rpt"/>
</dbReference>
<proteinExistence type="predicted"/>
<reference evidence="9 10" key="1">
    <citation type="journal article" date="2013" name="Nature">
        <title>The genomes of four tapeworm species reveal adaptations to parasitism.</title>
        <authorList>
            <person name="Tsai I.J."/>
            <person name="Zarowiecki M."/>
            <person name="Holroyd N."/>
            <person name="Garciarrubio A."/>
            <person name="Sanchez-Flores A."/>
            <person name="Brooks K.L."/>
            <person name="Tracey A."/>
            <person name="Bobes R.J."/>
            <person name="Fragoso G."/>
            <person name="Sciutto E."/>
            <person name="Aslett M."/>
            <person name="Beasley H."/>
            <person name="Bennett H.M."/>
            <person name="Cai J."/>
            <person name="Camicia F."/>
            <person name="Clark R."/>
            <person name="Cucher M."/>
            <person name="De Silva N."/>
            <person name="Day T.A."/>
            <person name="Deplazes P."/>
            <person name="Estrada K."/>
            <person name="Fernandez C."/>
            <person name="Holland P.W."/>
            <person name="Hou J."/>
            <person name="Hu S."/>
            <person name="Huckvale T."/>
            <person name="Hung S.S."/>
            <person name="Kamenetzky L."/>
            <person name="Keane J.A."/>
            <person name="Kiss F."/>
            <person name="Koziol U."/>
            <person name="Lambert O."/>
            <person name="Liu K."/>
            <person name="Luo X."/>
            <person name="Luo Y."/>
            <person name="Macchiaroli N."/>
            <person name="Nichol S."/>
            <person name="Paps J."/>
            <person name="Parkinson J."/>
            <person name="Pouchkina-Stantcheva N."/>
            <person name="Riddiford N."/>
            <person name="Rosenzvit M."/>
            <person name="Salinas G."/>
            <person name="Wasmuth J.D."/>
            <person name="Zamanian M."/>
            <person name="Zheng Y."/>
            <person name="Cai X."/>
            <person name="Soberon X."/>
            <person name="Olson P.D."/>
            <person name="Laclette J.P."/>
            <person name="Brehm K."/>
            <person name="Berriman M."/>
            <person name="Garciarrubio A."/>
            <person name="Bobes R.J."/>
            <person name="Fragoso G."/>
            <person name="Sanchez-Flores A."/>
            <person name="Estrada K."/>
            <person name="Cevallos M.A."/>
            <person name="Morett E."/>
            <person name="Gonzalez V."/>
            <person name="Portillo T."/>
            <person name="Ochoa-Leyva A."/>
            <person name="Jose M.V."/>
            <person name="Sciutto E."/>
            <person name="Landa A."/>
            <person name="Jimenez L."/>
            <person name="Valdes V."/>
            <person name="Carrero J.C."/>
            <person name="Larralde C."/>
            <person name="Morales-Montor J."/>
            <person name="Limon-Lason J."/>
            <person name="Soberon X."/>
            <person name="Laclette J.P."/>
        </authorList>
    </citation>
    <scope>NUCLEOTIDE SEQUENCE [LARGE SCALE GENOMIC DNA]</scope>
</reference>
<dbReference type="InterPro" id="IPR036322">
    <property type="entry name" value="WD40_repeat_dom_sf"/>
</dbReference>
<evidence type="ECO:0000256" key="7">
    <source>
        <dbReference type="ARBA" id="ARBA00023242"/>
    </source>
</evidence>
<dbReference type="InterPro" id="IPR015943">
    <property type="entry name" value="WD40/YVTN_repeat-like_dom_sf"/>
</dbReference>
<dbReference type="SUPFAM" id="SSF50978">
    <property type="entry name" value="WD40 repeat-like"/>
    <property type="match status" value="1"/>
</dbReference>
<dbReference type="InterPro" id="IPR053826">
    <property type="entry name" value="WDR75"/>
</dbReference>
<comment type="subcellular location">
    <subcellularLocation>
        <location evidence="1">Nucleus</location>
        <location evidence="1">Nucleolus</location>
    </subcellularLocation>
</comment>
<gene>
    <name evidence="9" type="ORF">EgrG_000885200</name>
</gene>
<evidence type="ECO:0000313" key="11">
    <source>
        <dbReference type="WBParaSite" id="EgrG_000885200"/>
    </source>
</evidence>
<sequence>MATLYPYTFPVGEKSAAKAYKCLTCVACHPTEAIVATGNAMGEIMIWWNLTTTSSNLFNEMHVEGGEDGDDDSSGEDEADVGHFHAINKKFNSGWRLLHPKHVRRSGMHWHNFVVTALAFTGEGKHLYSGGIEGVLVKWDLTDCFGGIKNRRFLSMLNSPIQEISSPGGDSGDCAVVLLERNCFFIVNGAMQIIYKHMGLDQIPRRWRAFAARQSRALTALSLPNAEDAGTHDDCGHNNDDSTSASLLLSGALGGLQVVDPASAKILGSMDVNQRHYVVCDAVPSPLVSEVLLAEAWQDGEWVATYAELQLPRLPVPRPHLAGHSSDNQAQLVWWRRVRRRDQDAPSSGFEYEAVFGEPLAYLNCQATDLKFTRHPDGPQGFQTLLILRDQRVLVWQYNSVSDVQASQKPWKLTACIASNPDRIFYLEVKETVSPAPSKLCILNSDEESTGELMRSREEALAASKEKLRSIVVRATGLSLNSFMWIRWQSGSTVMEDMLPLDACHLPSWSDWKVGSFPDEVVEICQLAVLDPTKRLCVALLRPAFTTKSKRRDADGALCLLVVDPRGRLIPRTGVFDLAPTGAFAVDQTCGVVAVGLMNGSCVVYDANLQMVVTLPQLPLLPFCDRQRRNSDDGKQRKPAPTQPEALVFLPSKTKSATLPPLAAVIATGRGRDAGRRDLAVYSVKPFSASVESLPRSRTETTSLLARVERIDDDEMMEEEGSTPVGEHSLLPTHRLKSHLITDAELVRTLRRISQYPVDAAPPPEQLLAQLFRKPEL</sequence>
<name>A0A068W9U0_ECHGR</name>
<evidence type="ECO:0000256" key="6">
    <source>
        <dbReference type="ARBA" id="ARBA00023163"/>
    </source>
</evidence>
<evidence type="ECO:0000313" key="9">
    <source>
        <dbReference type="EMBL" id="CDS16426.1"/>
    </source>
</evidence>
<accession>A0A068W9U0</accession>
<dbReference type="Gene3D" id="2.130.10.10">
    <property type="entry name" value="YVTN repeat-like/Quinoprotein amine dehydrogenase"/>
    <property type="match status" value="1"/>
</dbReference>
<dbReference type="Proteomes" id="UP000492820">
    <property type="component" value="Unassembled WGS sequence"/>
</dbReference>
<dbReference type="WBParaSite" id="EgrG_000885200">
    <property type="protein sequence ID" value="EgrG_000885200"/>
    <property type="gene ID" value="EgrG_000885200"/>
</dbReference>
<keyword evidence="2" id="KW-0690">Ribosome biogenesis</keyword>
<dbReference type="AlphaFoldDB" id="A0A068W9U0"/>
<keyword evidence="7" id="KW-0539">Nucleus</keyword>